<evidence type="ECO:0000313" key="3">
    <source>
        <dbReference type="Proteomes" id="UP000093508"/>
    </source>
</evidence>
<accession>A0A1M6YGP6</accession>
<organism evidence="2 4">
    <name type="scientific">Chryseobacterium contaminans</name>
    <dbReference type="NCBI Taxonomy" id="1423959"/>
    <lineage>
        <taxon>Bacteria</taxon>
        <taxon>Pseudomonadati</taxon>
        <taxon>Bacteroidota</taxon>
        <taxon>Flavobacteriia</taxon>
        <taxon>Flavobacteriales</taxon>
        <taxon>Weeksellaceae</taxon>
        <taxon>Chryseobacterium group</taxon>
        <taxon>Chryseobacterium</taxon>
    </lineage>
</organism>
<dbReference type="EMBL" id="MAYF01000235">
    <property type="protein sequence ID" value="OCA78321.1"/>
    <property type="molecule type" value="Genomic_DNA"/>
</dbReference>
<dbReference type="Proteomes" id="UP000184069">
    <property type="component" value="Unassembled WGS sequence"/>
</dbReference>
<dbReference type="RefSeq" id="WP_066696268.1">
    <property type="nucleotide sequence ID" value="NZ_FRBM01000002.1"/>
</dbReference>
<proteinExistence type="predicted"/>
<protein>
    <submittedName>
        <fullName evidence="2">Uncharacterized protein</fullName>
    </submittedName>
</protein>
<gene>
    <name evidence="1" type="ORF">BBH99_08845</name>
    <name evidence="2" type="ORF">SAMN05444407_102503</name>
</gene>
<reference evidence="1 3" key="1">
    <citation type="submission" date="2016-07" db="EMBL/GenBank/DDBJ databases">
        <authorList>
            <person name="Jeong J.-J."/>
            <person name="Kim D.W."/>
            <person name="Sang M.K."/>
            <person name="Choi I.-G."/>
            <person name="Kim K.D."/>
        </authorList>
    </citation>
    <scope>NUCLEOTIDE SEQUENCE [LARGE SCALE GENOMIC DNA]</scope>
    <source>
        <strain evidence="1 3">C-26</strain>
    </source>
</reference>
<dbReference type="EMBL" id="FRBM01000002">
    <property type="protein sequence ID" value="SHL17215.1"/>
    <property type="molecule type" value="Genomic_DNA"/>
</dbReference>
<dbReference type="OrthoDB" id="5879561at2"/>
<dbReference type="Proteomes" id="UP000093508">
    <property type="component" value="Unassembled WGS sequence"/>
</dbReference>
<reference evidence="2 4" key="2">
    <citation type="submission" date="2016-11" db="EMBL/GenBank/DDBJ databases">
        <authorList>
            <person name="Jaros S."/>
            <person name="Januszkiewicz K."/>
            <person name="Wedrychowicz H."/>
        </authorList>
    </citation>
    <scope>NUCLEOTIDE SEQUENCE [LARGE SCALE GENOMIC DNA]</scope>
    <source>
        <strain evidence="2 4">DSM 27621</strain>
    </source>
</reference>
<dbReference type="AlphaFoldDB" id="A0A1M6YGP6"/>
<evidence type="ECO:0000313" key="1">
    <source>
        <dbReference type="EMBL" id="OCA78321.1"/>
    </source>
</evidence>
<dbReference type="STRING" id="1423959.SAMN05444407_102503"/>
<evidence type="ECO:0000313" key="2">
    <source>
        <dbReference type="EMBL" id="SHL17215.1"/>
    </source>
</evidence>
<sequence length="162" mass="19076">MKTYQTIQPEVIVGLGEKTEFLEKEAPFLTVIKLHIQLEDWLGDDLMECHPCYIVTEKLKTGLQTTKFTGFEFSEMIVTKDEYFNDNYQLNKSLPEFYWMKIIGKQDVDDIIIGPEKSLLVDEELLNYLKNNFTLNYMDVNPERNEFDDLLDQMIAESKKNK</sequence>
<evidence type="ECO:0000313" key="4">
    <source>
        <dbReference type="Proteomes" id="UP000184069"/>
    </source>
</evidence>
<name>A0A1M6YGP6_9FLAO</name>
<keyword evidence="3" id="KW-1185">Reference proteome</keyword>